<keyword evidence="2" id="KW-1185">Reference proteome</keyword>
<gene>
    <name evidence="1" type="ORF">EKO04_002933</name>
</gene>
<evidence type="ECO:0000313" key="2">
    <source>
        <dbReference type="Proteomes" id="UP000651452"/>
    </source>
</evidence>
<dbReference type="AlphaFoldDB" id="A0A8H7J672"/>
<dbReference type="OrthoDB" id="3759486at2759"/>
<protein>
    <submittedName>
        <fullName evidence="1">Uncharacterized protein</fullName>
    </submittedName>
</protein>
<organism evidence="1 2">
    <name type="scientific">Ascochyta lentis</name>
    <dbReference type="NCBI Taxonomy" id="205686"/>
    <lineage>
        <taxon>Eukaryota</taxon>
        <taxon>Fungi</taxon>
        <taxon>Dikarya</taxon>
        <taxon>Ascomycota</taxon>
        <taxon>Pezizomycotina</taxon>
        <taxon>Dothideomycetes</taxon>
        <taxon>Pleosporomycetidae</taxon>
        <taxon>Pleosporales</taxon>
        <taxon>Pleosporineae</taxon>
        <taxon>Didymellaceae</taxon>
        <taxon>Ascochyta</taxon>
    </lineage>
</organism>
<comment type="caution">
    <text evidence="1">The sequence shown here is derived from an EMBL/GenBank/DDBJ whole genome shotgun (WGS) entry which is preliminary data.</text>
</comment>
<name>A0A8H7J672_9PLEO</name>
<dbReference type="EMBL" id="RZGK01000005">
    <property type="protein sequence ID" value="KAF9698820.1"/>
    <property type="molecule type" value="Genomic_DNA"/>
</dbReference>
<evidence type="ECO:0000313" key="1">
    <source>
        <dbReference type="EMBL" id="KAF9698820.1"/>
    </source>
</evidence>
<sequence>MSSPTAQRDRVATALILLLRNLNPNLDVSHFAKHTPLKAEMKNSHDAATFIKLCAEEFNIPLTAPQAREEAQWALAGSAGAMHGAEVAGTGSAFAVADFVCAVLEREGRGYSGRRWRG</sequence>
<dbReference type="Proteomes" id="UP000651452">
    <property type="component" value="Unassembled WGS sequence"/>
</dbReference>
<reference evidence="1" key="2">
    <citation type="submission" date="2020-09" db="EMBL/GenBank/DDBJ databases">
        <title>Reference genome assembly for Australian Ascochyta lentis isolate Al4.</title>
        <authorList>
            <person name="Lee R.C."/>
            <person name="Farfan-Caceres L.M."/>
            <person name="Debler J.W."/>
            <person name="Williams A.H."/>
            <person name="Henares B.M."/>
        </authorList>
    </citation>
    <scope>NUCLEOTIDE SEQUENCE</scope>
    <source>
        <strain evidence="1">Al4</strain>
    </source>
</reference>
<proteinExistence type="predicted"/>
<reference evidence="1" key="1">
    <citation type="submission" date="2018-12" db="EMBL/GenBank/DDBJ databases">
        <authorList>
            <person name="Syme R.A."/>
            <person name="Farfan-Caceres L."/>
            <person name="Lichtenzveig J."/>
        </authorList>
    </citation>
    <scope>NUCLEOTIDE SEQUENCE</scope>
    <source>
        <strain evidence="1">Al4</strain>
    </source>
</reference>
<accession>A0A8H7J672</accession>